<keyword evidence="5 9" id="KW-0812">Transmembrane</keyword>
<dbReference type="PANTHER" id="PTHR30614:SF0">
    <property type="entry name" value="L-CYSTINE TRANSPORT SYSTEM PERMEASE PROTEIN TCYL"/>
    <property type="match status" value="1"/>
</dbReference>
<feature type="transmembrane region" description="Helical" evidence="9">
    <location>
        <begin position="12"/>
        <end position="41"/>
    </location>
</feature>
<name>A0A0E4BSH9_9BRAD</name>
<dbReference type="AlphaFoldDB" id="A0A0E4BSH9"/>
<keyword evidence="6" id="KW-0029">Amino-acid transport</keyword>
<evidence type="ECO:0000256" key="3">
    <source>
        <dbReference type="ARBA" id="ARBA00022448"/>
    </source>
</evidence>
<feature type="transmembrane region" description="Helical" evidence="9">
    <location>
        <begin position="53"/>
        <end position="77"/>
    </location>
</feature>
<keyword evidence="3 9" id="KW-0813">Transport</keyword>
<gene>
    <name evidence="11" type="ORF">NK6_5725</name>
</gene>
<keyword evidence="4" id="KW-1003">Cell membrane</keyword>
<evidence type="ECO:0000259" key="10">
    <source>
        <dbReference type="PROSITE" id="PS50928"/>
    </source>
</evidence>
<keyword evidence="8 9" id="KW-0472">Membrane</keyword>
<evidence type="ECO:0000256" key="2">
    <source>
        <dbReference type="ARBA" id="ARBA00010072"/>
    </source>
</evidence>
<dbReference type="NCBIfam" id="TIGR01726">
    <property type="entry name" value="HEQRo_perm_3TM"/>
    <property type="match status" value="1"/>
</dbReference>
<evidence type="ECO:0000256" key="9">
    <source>
        <dbReference type="RuleBase" id="RU363032"/>
    </source>
</evidence>
<dbReference type="SUPFAM" id="SSF161098">
    <property type="entry name" value="MetI-like"/>
    <property type="match status" value="1"/>
</dbReference>
<feature type="domain" description="ABC transmembrane type-1" evidence="10">
    <location>
        <begin position="17"/>
        <end position="205"/>
    </location>
</feature>
<reference evidence="11 12" key="1">
    <citation type="submission" date="2014-11" db="EMBL/GenBank/DDBJ databases">
        <title>Symbiosis island explosion on the genome of extra-slow-growing strains of soybean bradyrhizobia with massive insertion sequences.</title>
        <authorList>
            <person name="Iida T."/>
            <person name="Minamisawa K."/>
        </authorList>
    </citation>
    <scope>NUCLEOTIDE SEQUENCE [LARGE SCALE GENOMIC DNA]</scope>
    <source>
        <strain evidence="11 12">NK6</strain>
    </source>
</reference>
<evidence type="ECO:0000313" key="12">
    <source>
        <dbReference type="Proteomes" id="UP000063308"/>
    </source>
</evidence>
<evidence type="ECO:0000256" key="8">
    <source>
        <dbReference type="ARBA" id="ARBA00023136"/>
    </source>
</evidence>
<dbReference type="EMBL" id="AP014685">
    <property type="protein sequence ID" value="BAR58882.1"/>
    <property type="molecule type" value="Genomic_DNA"/>
</dbReference>
<evidence type="ECO:0000313" key="11">
    <source>
        <dbReference type="EMBL" id="BAR58882.1"/>
    </source>
</evidence>
<feature type="transmembrane region" description="Helical" evidence="9">
    <location>
        <begin position="83"/>
        <end position="101"/>
    </location>
</feature>
<dbReference type="PROSITE" id="PS50928">
    <property type="entry name" value="ABC_TM1"/>
    <property type="match status" value="1"/>
</dbReference>
<sequence>MSISVLLANLPYLLQGALVTLWLAFVVVIAGTFLGAVVGTIASGGGPILRTIVTSYVFVFRGIPVLVVMFLGFYTFPAFGIRLSAYAAVMISMIFYVGAFVTEAVRGAIAAVPTGQIAAAKSLGMRRLTMLREVVLPQAARLSIAPILNISLMAIKQTSYASVVGAWELSFAAREVVERTLAAFQIFLGVMLIYFLICYPISLLANYCERKLSFDH</sequence>
<proteinExistence type="inferred from homology"/>
<feature type="transmembrane region" description="Helical" evidence="9">
    <location>
        <begin position="182"/>
        <end position="205"/>
    </location>
</feature>
<accession>A0A0E4BSH9</accession>
<comment type="subcellular location">
    <subcellularLocation>
        <location evidence="1">Cell inner membrane</location>
        <topology evidence="1">Multi-pass membrane protein</topology>
    </subcellularLocation>
    <subcellularLocation>
        <location evidence="9">Cell membrane</location>
        <topology evidence="9">Multi-pass membrane protein</topology>
    </subcellularLocation>
</comment>
<dbReference type="InterPro" id="IPR043429">
    <property type="entry name" value="ArtM/GltK/GlnP/TcyL/YhdX-like"/>
</dbReference>
<dbReference type="Pfam" id="PF00528">
    <property type="entry name" value="BPD_transp_1"/>
    <property type="match status" value="1"/>
</dbReference>
<protein>
    <submittedName>
        <fullName evidence="11">ABC transporter permease</fullName>
    </submittedName>
</protein>
<dbReference type="GO" id="GO:0043190">
    <property type="term" value="C:ATP-binding cassette (ABC) transporter complex"/>
    <property type="evidence" value="ECO:0007669"/>
    <property type="project" value="InterPro"/>
</dbReference>
<dbReference type="CDD" id="cd06261">
    <property type="entry name" value="TM_PBP2"/>
    <property type="match status" value="1"/>
</dbReference>
<dbReference type="PANTHER" id="PTHR30614">
    <property type="entry name" value="MEMBRANE COMPONENT OF AMINO ACID ABC TRANSPORTER"/>
    <property type="match status" value="1"/>
</dbReference>
<evidence type="ECO:0000256" key="5">
    <source>
        <dbReference type="ARBA" id="ARBA00022692"/>
    </source>
</evidence>
<evidence type="ECO:0000256" key="1">
    <source>
        <dbReference type="ARBA" id="ARBA00004429"/>
    </source>
</evidence>
<dbReference type="Gene3D" id="1.10.3720.10">
    <property type="entry name" value="MetI-like"/>
    <property type="match status" value="1"/>
</dbReference>
<dbReference type="GO" id="GO:0006865">
    <property type="term" value="P:amino acid transport"/>
    <property type="evidence" value="ECO:0007669"/>
    <property type="project" value="UniProtKB-KW"/>
</dbReference>
<dbReference type="InterPro" id="IPR000515">
    <property type="entry name" value="MetI-like"/>
</dbReference>
<dbReference type="InterPro" id="IPR010065">
    <property type="entry name" value="AA_ABC_transptr_permease_3TM"/>
</dbReference>
<dbReference type="GO" id="GO:0022857">
    <property type="term" value="F:transmembrane transporter activity"/>
    <property type="evidence" value="ECO:0007669"/>
    <property type="project" value="InterPro"/>
</dbReference>
<comment type="similarity">
    <text evidence="2">Belongs to the binding-protein-dependent transport system permease family. HisMQ subfamily.</text>
</comment>
<evidence type="ECO:0000256" key="7">
    <source>
        <dbReference type="ARBA" id="ARBA00022989"/>
    </source>
</evidence>
<organism evidence="11 12">
    <name type="scientific">Bradyrhizobium diazoefficiens</name>
    <dbReference type="NCBI Taxonomy" id="1355477"/>
    <lineage>
        <taxon>Bacteria</taxon>
        <taxon>Pseudomonadati</taxon>
        <taxon>Pseudomonadota</taxon>
        <taxon>Alphaproteobacteria</taxon>
        <taxon>Hyphomicrobiales</taxon>
        <taxon>Nitrobacteraceae</taxon>
        <taxon>Bradyrhizobium</taxon>
    </lineage>
</organism>
<evidence type="ECO:0000256" key="4">
    <source>
        <dbReference type="ARBA" id="ARBA00022475"/>
    </source>
</evidence>
<evidence type="ECO:0000256" key="6">
    <source>
        <dbReference type="ARBA" id="ARBA00022970"/>
    </source>
</evidence>
<keyword evidence="7 9" id="KW-1133">Transmembrane helix</keyword>
<dbReference type="InterPro" id="IPR035906">
    <property type="entry name" value="MetI-like_sf"/>
</dbReference>
<dbReference type="Proteomes" id="UP000063308">
    <property type="component" value="Chromosome"/>
</dbReference>
<dbReference type="RefSeq" id="WP_060910551.1">
    <property type="nucleotide sequence ID" value="NZ_CP126038.1"/>
</dbReference>